<dbReference type="Gene3D" id="1.25.40.10">
    <property type="entry name" value="Tetratricopeptide repeat domain"/>
    <property type="match status" value="3"/>
</dbReference>
<dbReference type="PRINTS" id="PR00364">
    <property type="entry name" value="DISEASERSIST"/>
</dbReference>
<dbReference type="NCBIfam" id="NF040586">
    <property type="entry name" value="FxSxx_TPR"/>
    <property type="match status" value="1"/>
</dbReference>
<name>A0A2W2D8N2_9ACTN</name>
<dbReference type="Pfam" id="PF13424">
    <property type="entry name" value="TPR_12"/>
    <property type="match status" value="3"/>
</dbReference>
<organism evidence="5 6">
    <name type="scientific">Micromonospora endophytica</name>
    <dbReference type="NCBI Taxonomy" id="515350"/>
    <lineage>
        <taxon>Bacteria</taxon>
        <taxon>Bacillati</taxon>
        <taxon>Actinomycetota</taxon>
        <taxon>Actinomycetes</taxon>
        <taxon>Micromonosporales</taxon>
        <taxon>Micromonosporaceae</taxon>
        <taxon>Micromonospora</taxon>
    </lineage>
</organism>
<dbReference type="Pfam" id="PF00931">
    <property type="entry name" value="NB-ARC"/>
    <property type="match status" value="1"/>
</dbReference>
<keyword evidence="6" id="KW-1185">Reference proteome</keyword>
<comment type="caution">
    <text evidence="5">The sequence shown here is derived from an EMBL/GenBank/DDBJ whole genome shotgun (WGS) entry which is preliminary data.</text>
</comment>
<sequence>MSPQRRTTVTTTDPREAITGGEGRIVTFYSYKGGTGRTMALANVAWILAANGYRVLAVDWDLESPGLHKYFHPFLLDKELRTSRGVIDMARDYAEAAVRPDEETEDPDWISTAADVLRHAVSLDWKFPPPSHDVTGGARPVLRGYLDLLPAGRQDPSYTKAVSTFDWQAFFEKLGGNLFLDALAASMRDNYDYVLIDSRTGVSDGAGICTVRLPDAVVTSFTLNEQSIDGAAAVARSIVRQRGDRPIRILPVPMRVDNAEQLKLEAGRDQARRRFTPLLPRLSPEESDRYWGEVEIPYQPYYAYEEILATFGDRAHHEATLLAAYERLTRAISEGVVENLPPLDDQLRRKWLAKFERQRLTGATPDVFVSYAAQDRAWAEWICDELRTTGLRAVMREVEFPAHPAGGDPTAIGFTDAARLIVLLSQEYMQSPSARELWQQATRDASVGTSYLVPIRLDNSRASGPFVDRIPVDLVGVNEQEAIDRLLEALGHPTRPAGDPQDAQRRRRFPGNEPPLWRVPLPRNVQFVGRGLLLEEMRDWLSSAEAGHGPLALHGLGGVGKSQIALEYAYRFRGEYDIVWWISAQQPSVLRLALGALADRLAAELDMPLGGSVSDRVQWVLDVLRRGVPYRRWLLILDNADEPTELTELLPQGPGHVLVTTRNHAWTRHARTLEVGSFDRAESLALLGRRARHLTGGDAQLIAERLGDLPLAIEQAGAWLATTGESPEQYLARVRRYLPDMLAEELPADYRQTGAEPWLVSLDSLRERNPAAAKLLEVCSFFASEPIPMSLINGDRFINVLLPYDQSLRDPLLMGRTLRDIGRYALARIDSVRGGGRGRGQERADDAGQTSLRMHPLVQELIRESLSAEEKVENRRHVHAILAAANPKDPDQPDNWPIYAELWPHLLPSRTLASDQPEVRQLLLDVARYMWIRVDFGTCAELAEQAIELWQERYGPDDPQALMMRFHLANALRLEARYQAAHDIDREVYDRLSRTLGQDHEYTVIVAGSLAADLRALGFFERARELDTSTERLARDVFGEDHPRALIAAHNLAISLRLVGDLRGALRRNERTLARRRETLGPMHPFTLFSAGQYGRDLRDTGDLIESRRILEAAVEAHRQVLGEEDAETLRALKNYAVTLRKLGELERAHTLSREVLLRSRRRHGPDHPDVQASAMNLACDESAIGDDTGALRRARPVYRWYRDHMGEDHLFTLAYANNLAIFLRKVGDTEAAFELSDRVVARFTQRIGADHPYTLAANINLANCWFSRREFDAALLNDQEAYDRSRRILGPAHPDTLAVANNLATSLSVTGDHRGARTLRDQVMPLFRRVLGEEHPNTIALVEANRLNCDLEPPPT</sequence>
<feature type="region of interest" description="Disordered" evidence="1">
    <location>
        <begin position="491"/>
        <end position="511"/>
    </location>
</feature>
<dbReference type="GO" id="GO:0007165">
    <property type="term" value="P:signal transduction"/>
    <property type="evidence" value="ECO:0007669"/>
    <property type="project" value="InterPro"/>
</dbReference>
<dbReference type="InterPro" id="IPR002586">
    <property type="entry name" value="CobQ/CobB/MinD/ParA_Nub-bd_dom"/>
</dbReference>
<dbReference type="PANTHER" id="PTHR46082">
    <property type="entry name" value="ATP/GTP-BINDING PROTEIN-RELATED"/>
    <property type="match status" value="1"/>
</dbReference>
<feature type="domain" description="TIR" evidence="4">
    <location>
        <begin position="367"/>
        <end position="487"/>
    </location>
</feature>
<dbReference type="Pfam" id="PF13374">
    <property type="entry name" value="TPR_10"/>
    <property type="match status" value="1"/>
</dbReference>
<dbReference type="InterPro" id="IPR027417">
    <property type="entry name" value="P-loop_NTPase"/>
</dbReference>
<dbReference type="SUPFAM" id="SSF48452">
    <property type="entry name" value="TPR-like"/>
    <property type="match status" value="3"/>
</dbReference>
<dbReference type="InterPro" id="IPR011990">
    <property type="entry name" value="TPR-like_helical_dom_sf"/>
</dbReference>
<evidence type="ECO:0000313" key="5">
    <source>
        <dbReference type="EMBL" id="PZF93416.1"/>
    </source>
</evidence>
<dbReference type="InterPro" id="IPR053137">
    <property type="entry name" value="NLR-like"/>
</dbReference>
<dbReference type="OrthoDB" id="580767at2"/>
<dbReference type="InterPro" id="IPR002182">
    <property type="entry name" value="NB-ARC"/>
</dbReference>
<evidence type="ECO:0000259" key="4">
    <source>
        <dbReference type="Pfam" id="PF13676"/>
    </source>
</evidence>
<dbReference type="SUPFAM" id="SSF52200">
    <property type="entry name" value="Toll/Interleukin receptor TIR domain"/>
    <property type="match status" value="1"/>
</dbReference>
<gene>
    <name evidence="5" type="ORF">C1I93_17960</name>
</gene>
<dbReference type="Gene3D" id="3.40.50.300">
    <property type="entry name" value="P-loop containing nucleotide triphosphate hydrolases"/>
    <property type="match status" value="2"/>
</dbReference>
<dbReference type="Pfam" id="PF13676">
    <property type="entry name" value="TIR_2"/>
    <property type="match status" value="1"/>
</dbReference>
<dbReference type="Pfam" id="PF01656">
    <property type="entry name" value="CbiA"/>
    <property type="match status" value="1"/>
</dbReference>
<dbReference type="GO" id="GO:0043531">
    <property type="term" value="F:ADP binding"/>
    <property type="evidence" value="ECO:0007669"/>
    <property type="project" value="InterPro"/>
</dbReference>
<dbReference type="NCBIfam" id="NF047398">
    <property type="entry name" value="AAA_KGGVGR"/>
    <property type="match status" value="1"/>
</dbReference>
<accession>A0A2W2D8N2</accession>
<reference evidence="5 6" key="1">
    <citation type="submission" date="2018-01" db="EMBL/GenBank/DDBJ databases">
        <title>Draft genome sequence of Jishengella endophytica.</title>
        <authorList>
            <person name="Sahin N."/>
            <person name="Ay H."/>
            <person name="Saygin H."/>
        </authorList>
    </citation>
    <scope>NUCLEOTIDE SEQUENCE [LARGE SCALE GENOMIC DNA]</scope>
    <source>
        <strain evidence="5 6">DSM 45430</strain>
    </source>
</reference>
<proteinExistence type="predicted"/>
<dbReference type="SUPFAM" id="SSF52540">
    <property type="entry name" value="P-loop containing nucleoside triphosphate hydrolases"/>
    <property type="match status" value="2"/>
</dbReference>
<evidence type="ECO:0000313" key="6">
    <source>
        <dbReference type="Proteomes" id="UP000248627"/>
    </source>
</evidence>
<dbReference type="InterPro" id="IPR035897">
    <property type="entry name" value="Toll_tir_struct_dom_sf"/>
</dbReference>
<feature type="domain" description="NB-ARC" evidence="2">
    <location>
        <begin position="534"/>
        <end position="687"/>
    </location>
</feature>
<protein>
    <submittedName>
        <fullName evidence="5">ATP/GTP-binding protein</fullName>
    </submittedName>
</protein>
<feature type="domain" description="CobQ/CobB/MinD/ParA nucleotide binding" evidence="3">
    <location>
        <begin position="27"/>
        <end position="241"/>
    </location>
</feature>
<dbReference type="PANTHER" id="PTHR46082:SF6">
    <property type="entry name" value="AAA+ ATPASE DOMAIN-CONTAINING PROTEIN-RELATED"/>
    <property type="match status" value="1"/>
</dbReference>
<dbReference type="Gene3D" id="3.40.50.10140">
    <property type="entry name" value="Toll/interleukin-1 receptor homology (TIR) domain"/>
    <property type="match status" value="1"/>
</dbReference>
<dbReference type="Proteomes" id="UP000248627">
    <property type="component" value="Unassembled WGS sequence"/>
</dbReference>
<evidence type="ECO:0000256" key="1">
    <source>
        <dbReference type="SAM" id="MobiDB-lite"/>
    </source>
</evidence>
<evidence type="ECO:0000259" key="3">
    <source>
        <dbReference type="Pfam" id="PF01656"/>
    </source>
</evidence>
<dbReference type="InterPro" id="IPR000157">
    <property type="entry name" value="TIR_dom"/>
</dbReference>
<dbReference type="EMBL" id="POTX01000122">
    <property type="protein sequence ID" value="PZF93416.1"/>
    <property type="molecule type" value="Genomic_DNA"/>
</dbReference>
<evidence type="ECO:0000259" key="2">
    <source>
        <dbReference type="Pfam" id="PF00931"/>
    </source>
</evidence>